<name>A0A1T4QUI2_9BACT</name>
<gene>
    <name evidence="9" type="ORF">SAMN02745202_01961</name>
</gene>
<dbReference type="RefSeq" id="WP_025071139.1">
    <property type="nucleotide sequence ID" value="NZ_FUXK01000025.1"/>
</dbReference>
<evidence type="ECO:0000259" key="8">
    <source>
        <dbReference type="Pfam" id="PF13807"/>
    </source>
</evidence>
<organism evidence="9 10">
    <name type="scientific">Segatella oulorum</name>
    <dbReference type="NCBI Taxonomy" id="28136"/>
    <lineage>
        <taxon>Bacteria</taxon>
        <taxon>Pseudomonadati</taxon>
        <taxon>Bacteroidota</taxon>
        <taxon>Bacteroidia</taxon>
        <taxon>Bacteroidales</taxon>
        <taxon>Prevotellaceae</taxon>
        <taxon>Segatella</taxon>
    </lineage>
</organism>
<keyword evidence="2" id="KW-1003">Cell membrane</keyword>
<feature type="domain" description="Tyrosine-protein kinase G-rich" evidence="8">
    <location>
        <begin position="439"/>
        <end position="512"/>
    </location>
</feature>
<dbReference type="eggNOG" id="COG3206">
    <property type="taxonomic scope" value="Bacteria"/>
</dbReference>
<dbReference type="Proteomes" id="UP000190065">
    <property type="component" value="Unassembled WGS sequence"/>
</dbReference>
<dbReference type="GO" id="GO:0004713">
    <property type="term" value="F:protein tyrosine kinase activity"/>
    <property type="evidence" value="ECO:0007669"/>
    <property type="project" value="TreeGrafter"/>
</dbReference>
<comment type="subcellular location">
    <subcellularLocation>
        <location evidence="1">Cell membrane</location>
        <topology evidence="1">Multi-pass membrane protein</topology>
    </subcellularLocation>
</comment>
<dbReference type="Pfam" id="PF02706">
    <property type="entry name" value="Wzz"/>
    <property type="match status" value="1"/>
</dbReference>
<evidence type="ECO:0000256" key="6">
    <source>
        <dbReference type="SAM" id="Phobius"/>
    </source>
</evidence>
<evidence type="ECO:0000259" key="7">
    <source>
        <dbReference type="Pfam" id="PF02706"/>
    </source>
</evidence>
<dbReference type="InterPro" id="IPR050445">
    <property type="entry name" value="Bact_polysacc_biosynth/exp"/>
</dbReference>
<dbReference type="Pfam" id="PF13807">
    <property type="entry name" value="GNVR"/>
    <property type="match status" value="1"/>
</dbReference>
<feature type="transmembrane region" description="Helical" evidence="6">
    <location>
        <begin position="491"/>
        <end position="511"/>
    </location>
</feature>
<protein>
    <submittedName>
        <fullName evidence="9">Chain length determinant protein</fullName>
    </submittedName>
</protein>
<keyword evidence="4 6" id="KW-1133">Transmembrane helix</keyword>
<evidence type="ECO:0000256" key="5">
    <source>
        <dbReference type="ARBA" id="ARBA00023136"/>
    </source>
</evidence>
<evidence type="ECO:0000313" key="10">
    <source>
        <dbReference type="Proteomes" id="UP000190065"/>
    </source>
</evidence>
<accession>A0A1T4QUI2</accession>
<reference evidence="9 10" key="1">
    <citation type="submission" date="2017-02" db="EMBL/GenBank/DDBJ databases">
        <authorList>
            <person name="Peterson S.W."/>
        </authorList>
    </citation>
    <scope>NUCLEOTIDE SEQUENCE [LARGE SCALE GENOMIC DNA]</scope>
    <source>
        <strain evidence="9 10">ATCC 43324</strain>
    </source>
</reference>
<proteinExistence type="predicted"/>
<evidence type="ECO:0000256" key="2">
    <source>
        <dbReference type="ARBA" id="ARBA00022475"/>
    </source>
</evidence>
<feature type="domain" description="Polysaccharide chain length determinant N-terminal" evidence="7">
    <location>
        <begin position="9"/>
        <end position="76"/>
    </location>
</feature>
<dbReference type="GO" id="GO:0005886">
    <property type="term" value="C:plasma membrane"/>
    <property type="evidence" value="ECO:0007669"/>
    <property type="project" value="UniProtKB-SubCell"/>
</dbReference>
<dbReference type="InterPro" id="IPR032807">
    <property type="entry name" value="GNVR"/>
</dbReference>
<keyword evidence="5 6" id="KW-0472">Membrane</keyword>
<dbReference type="PANTHER" id="PTHR32309">
    <property type="entry name" value="TYROSINE-PROTEIN KINASE"/>
    <property type="match status" value="1"/>
</dbReference>
<dbReference type="InterPro" id="IPR003856">
    <property type="entry name" value="LPS_length_determ_N"/>
</dbReference>
<dbReference type="PANTHER" id="PTHR32309:SF13">
    <property type="entry name" value="FERRIC ENTEROBACTIN TRANSPORT PROTEIN FEPE"/>
    <property type="match status" value="1"/>
</dbReference>
<evidence type="ECO:0000313" key="9">
    <source>
        <dbReference type="EMBL" id="SKA07354.1"/>
    </source>
</evidence>
<evidence type="ECO:0000256" key="3">
    <source>
        <dbReference type="ARBA" id="ARBA00022692"/>
    </source>
</evidence>
<evidence type="ECO:0000256" key="4">
    <source>
        <dbReference type="ARBA" id="ARBA00022989"/>
    </source>
</evidence>
<dbReference type="EMBL" id="FUXK01000025">
    <property type="protein sequence ID" value="SKA07354.1"/>
    <property type="molecule type" value="Genomic_DNA"/>
</dbReference>
<dbReference type="STRING" id="28136.SAMN02745202_01961"/>
<dbReference type="AlphaFoldDB" id="A0A1T4QUI2"/>
<feature type="transmembrane region" description="Helical" evidence="6">
    <location>
        <begin position="23"/>
        <end position="41"/>
    </location>
</feature>
<evidence type="ECO:0000256" key="1">
    <source>
        <dbReference type="ARBA" id="ARBA00004651"/>
    </source>
</evidence>
<sequence>MSTTTQGFTLRQYLAFCQQAKKWFFISVALCMAAALGYLMLKKPVYERSTQLMVREDATPSSKLTAGLSMIQGLGGMLGGSANVNNELLALTTPYNIVEAIKRLHLDDTYTEGNLFHRTTLYGSSLPIRIDVRGLTPEDKLQMEIKIAQGNIELSHIKRNKTSFDGTFRGQVNGIVHTPIGIVAILPTRVYTGKESQTITFRHTPPVEVADDMTKKLDAGIAEELGSVIDLRYEDVLPQRAEDFLRMLVAVYNERWMGDENQLNASTTRFIDNRIAEITTELGKSETTITAYKTKHNLPDVVETTKLAMETSTKMSSELATLRGLRAAASEMERFLNQHANANQTLPVNLLNNDKTLAMQVENYNQLQLERNRVAANSNASNSIVQGMDKQLAALRSSIHASLRTNMQQIDQQIATYYQLKGTNDAQTKSSPQQAKFLLSAERQQKIQEQLYIFMLQKREENILSRAFTPYKVRVLSPPMGSLKPVKPHKLMVLGLALLMGCCIPLFVIFLRMNVQMLLHDEAQS</sequence>
<keyword evidence="3 6" id="KW-0812">Transmembrane</keyword>